<dbReference type="EMBL" id="CP015108">
    <property type="protein sequence ID" value="ARF14579.1"/>
    <property type="molecule type" value="Genomic_DNA"/>
</dbReference>
<evidence type="ECO:0008006" key="3">
    <source>
        <dbReference type="Google" id="ProtNLM"/>
    </source>
</evidence>
<organism evidence="1 2">
    <name type="scientific">Sporosarcina ureae</name>
    <dbReference type="NCBI Taxonomy" id="1571"/>
    <lineage>
        <taxon>Bacteria</taxon>
        <taxon>Bacillati</taxon>
        <taxon>Bacillota</taxon>
        <taxon>Bacilli</taxon>
        <taxon>Bacillales</taxon>
        <taxon>Caryophanaceae</taxon>
        <taxon>Sporosarcina</taxon>
    </lineage>
</organism>
<proteinExistence type="predicted"/>
<evidence type="ECO:0000313" key="1">
    <source>
        <dbReference type="EMBL" id="ARF14579.1"/>
    </source>
</evidence>
<dbReference type="Proteomes" id="UP000192486">
    <property type="component" value="Chromosome"/>
</dbReference>
<accession>A0ABN4YRC4</accession>
<dbReference type="InterPro" id="IPR046720">
    <property type="entry name" value="DUF6612"/>
</dbReference>
<dbReference type="RefSeq" id="WP_029054776.1">
    <property type="nucleotide sequence ID" value="NZ_CP015108.1"/>
</dbReference>
<dbReference type="Pfam" id="PF20316">
    <property type="entry name" value="DUF6612"/>
    <property type="match status" value="1"/>
</dbReference>
<reference evidence="1 2" key="1">
    <citation type="submission" date="2016-04" db="EMBL/GenBank/DDBJ databases">
        <title>Comparative Genomics and Epigenetics of Sporosarcina ureae.</title>
        <authorList>
            <person name="Oliver A.S."/>
            <person name="Cooper K.K."/>
        </authorList>
    </citation>
    <scope>NUCLEOTIDE SEQUENCE [LARGE SCALE GENOMIC DNA]</scope>
    <source>
        <strain evidence="1 2">S204</strain>
    </source>
</reference>
<sequence length="287" mass="32642">MKKWTTILTAGTLTFVLSACGQTAEPKEDPMTGEKEEVVVKSELTAGEVMEKANAAAETQQSMHSDMEMRKTVEMGDEKQDINSTIDMDMILEPLAMRQTMNMQVGGEEMAIEQYMTEEGFFMKDPQSGGWIKLPNELYEEVTGQMAGVTESPVDFTMFKEYAEDFTFEETNDEYVLTLIGSGEKFSELMQEMLEKHMPAGADEAKLEETDIKVEKVDLQFTIDKKTFFTKDFDMDMVMTMDEQGQQVKVTQNMKGTMTKINEIDEIKVPKEILDNAQEMDQVMNQQ</sequence>
<gene>
    <name evidence="1" type="ORF">SporoS204_10725</name>
</gene>
<dbReference type="Gene3D" id="2.50.20.20">
    <property type="match status" value="1"/>
</dbReference>
<dbReference type="PROSITE" id="PS51257">
    <property type="entry name" value="PROKAR_LIPOPROTEIN"/>
    <property type="match status" value="1"/>
</dbReference>
<evidence type="ECO:0000313" key="2">
    <source>
        <dbReference type="Proteomes" id="UP000192486"/>
    </source>
</evidence>
<protein>
    <recommendedName>
        <fullName evidence="3">Lipoprotein</fullName>
    </recommendedName>
</protein>
<keyword evidence="2" id="KW-1185">Reference proteome</keyword>
<name>A0ABN4YRC4_SPOUR</name>